<evidence type="ECO:0000256" key="5">
    <source>
        <dbReference type="ARBA" id="ARBA00023136"/>
    </source>
</evidence>
<dbReference type="Proteomes" id="UP000812982">
    <property type="component" value="Unassembled WGS sequence"/>
</dbReference>
<comment type="similarity">
    <text evidence="2">Belongs to the GPAT/DAPAT family.</text>
</comment>
<evidence type="ECO:0000256" key="2">
    <source>
        <dbReference type="ARBA" id="ARBA00007937"/>
    </source>
</evidence>
<proteinExistence type="inferred from homology"/>
<dbReference type="CDD" id="cd07993">
    <property type="entry name" value="LPLAT_DHAPAT-like"/>
    <property type="match status" value="1"/>
</dbReference>
<protein>
    <submittedName>
        <fullName evidence="8">Glycerol-3-phosphate 1-O-acyltransferase</fullName>
        <ecNumber evidence="8">2.3.1.15</ecNumber>
    </submittedName>
</protein>
<dbReference type="Pfam" id="PF01553">
    <property type="entry name" value="Acyltransferase"/>
    <property type="match status" value="1"/>
</dbReference>
<organism evidence="8 9">
    <name type="scientific">[Mycobacterium] fortunisiensis</name>
    <dbReference type="NCBI Taxonomy" id="2600579"/>
    <lineage>
        <taxon>Bacteria</taxon>
        <taxon>Bacillati</taxon>
        <taxon>Actinomycetota</taxon>
        <taxon>Actinomycetes</taxon>
        <taxon>Mycobacteriales</taxon>
        <taxon>Mycobacteriaceae</taxon>
        <taxon>Mycolicibacterium</taxon>
    </lineage>
</organism>
<name>A0ABS6KQS6_9MYCO</name>
<dbReference type="EMBL" id="VOMB01000020">
    <property type="protein sequence ID" value="MBU9765844.1"/>
    <property type="molecule type" value="Genomic_DNA"/>
</dbReference>
<reference evidence="8 9" key="1">
    <citation type="journal article" date="2021" name="Sci. Rep.">
        <title>Phenotypic and genomic hallmarks of a novel, potentially pathogenic rapidly growing Mycobacterium species related to the Mycobacterium fortuitum complex.</title>
        <authorList>
            <person name="Gharbi R."/>
            <person name="Khanna V."/>
            <person name="Frigui W."/>
            <person name="Mhenni B."/>
            <person name="Brosch R."/>
            <person name="Mardassi H."/>
        </authorList>
    </citation>
    <scope>NUCLEOTIDE SEQUENCE [LARGE SCALE GENOMIC DNA]</scope>
    <source>
        <strain evidence="8 9">TNTM28</strain>
    </source>
</reference>
<gene>
    <name evidence="8" type="ORF">FR943_18600</name>
</gene>
<keyword evidence="5" id="KW-0472">Membrane</keyword>
<sequence>MIAGSDDFASYSPTDGALVLASVSSPAELELLNDWLKAQRREHPDSAIEVLQLPEAGIPSPGVLASLVSELEEGEDRLVVPVRVFWVPGGLPTRIKVVGLISGRDTYRPPEFLQRRILRKDPSRARVVAGEPAKVSELRKQWSETTMGENPREFAKFVLRRAVLAIERVELRLLGPEYKSPRLVKPEMLASARFRHGLEQIPGATVEQAGAMLDELSTGWSRFSVDLIPTMGRAIFSRGFDPRIDYDRTEVESMRHALEQHPAVLLFSHRSYLDGVIVPVAMQENRLPPVHTFAGINLSFGLMGPLFRHSGVIFLRRKLDDPLYKYVLRQYVGYIVEKRFNLNWSIEGTRSRTGKMLPPKLGLLAYVADAYLDGRSDDILLQPVSISFDQLHETAEYAAYARGGEKTPEGLSWLYNFIKAQGERNYGKIYVRFPEAVSMREYLGEPNGAMVRDEAAKRLAMQKMAFEVAWRILRVTPVNATNLVSALLLGARGVALTLDQLHHTLQDSLDYLERKNTPVTNSALRLRTAEGVRSAVDALSGGHPVTMVDSGREPVWRIAPEDELEAAFYRNSLIHAFLETSIVELALAHAAHAADDPVQAFWDQVMRLRDLLKFDFYFADSEAFRDNVAEELSWYDRRYAEQTGRGWEATVRDGGQGIHDMLRTKKPLLVGAMLRPFFEAYAIVADVLRDAPAEIGERDLTRRALGVGRQYVAQGRVTSNESVSALLFATARQVAADQDLLTSGPDLALRRSAFRDELRAIIADMDKVDEIAREQFYFREKARRAEREGSG</sequence>
<evidence type="ECO:0000256" key="3">
    <source>
        <dbReference type="ARBA" id="ARBA00022475"/>
    </source>
</evidence>
<dbReference type="InterPro" id="IPR028354">
    <property type="entry name" value="GPAT_PlsB"/>
</dbReference>
<evidence type="ECO:0000313" key="9">
    <source>
        <dbReference type="Proteomes" id="UP000812982"/>
    </source>
</evidence>
<comment type="caution">
    <text evidence="8">The sequence shown here is derived from an EMBL/GenBank/DDBJ whole genome shotgun (WGS) entry which is preliminary data.</text>
</comment>
<accession>A0ABS6KQS6</accession>
<dbReference type="PANTHER" id="PTHR12563:SF17">
    <property type="entry name" value="DIHYDROXYACETONE PHOSPHATE ACYLTRANSFERASE"/>
    <property type="match status" value="1"/>
</dbReference>
<dbReference type="RefSeq" id="WP_217159665.1">
    <property type="nucleotide sequence ID" value="NZ_VOMB01000020.1"/>
</dbReference>
<evidence type="ECO:0000256" key="4">
    <source>
        <dbReference type="ARBA" id="ARBA00022679"/>
    </source>
</evidence>
<feature type="domain" description="Phospholipid/glycerol acyltransferase" evidence="7">
    <location>
        <begin position="263"/>
        <end position="389"/>
    </location>
</feature>
<dbReference type="InterPro" id="IPR041728">
    <property type="entry name" value="GPAT/DHAPAT_LPLAT"/>
</dbReference>
<dbReference type="PANTHER" id="PTHR12563">
    <property type="entry name" value="GLYCEROL-3-PHOSPHATE ACYLTRANSFERASE"/>
    <property type="match status" value="1"/>
</dbReference>
<dbReference type="EC" id="2.3.1.15" evidence="8"/>
<dbReference type="InterPro" id="IPR002123">
    <property type="entry name" value="Plipid/glycerol_acylTrfase"/>
</dbReference>
<evidence type="ECO:0000256" key="1">
    <source>
        <dbReference type="ARBA" id="ARBA00004413"/>
    </source>
</evidence>
<keyword evidence="3" id="KW-1003">Cell membrane</keyword>
<dbReference type="SMART" id="SM00563">
    <property type="entry name" value="PlsC"/>
    <property type="match status" value="1"/>
</dbReference>
<dbReference type="InterPro" id="IPR045520">
    <property type="entry name" value="GPAT/DHAPAT_C"/>
</dbReference>
<evidence type="ECO:0000259" key="7">
    <source>
        <dbReference type="SMART" id="SM00563"/>
    </source>
</evidence>
<dbReference type="PIRSF" id="PIRSF000437">
    <property type="entry name" value="GPAT_DHAPAT"/>
    <property type="match status" value="1"/>
</dbReference>
<dbReference type="NCBIfam" id="NF002886">
    <property type="entry name" value="PRK03355.1"/>
    <property type="match status" value="1"/>
</dbReference>
<dbReference type="InterPro" id="IPR022284">
    <property type="entry name" value="GPAT/DHAPAT"/>
</dbReference>
<dbReference type="PIRSF" id="PIRSF500064">
    <property type="entry name" value="GPAT"/>
    <property type="match status" value="1"/>
</dbReference>
<keyword evidence="9" id="KW-1185">Reference proteome</keyword>
<comment type="subcellular location">
    <subcellularLocation>
        <location evidence="1">Cell membrane</location>
        <topology evidence="1">Peripheral membrane protein</topology>
        <orientation evidence="1">Cytoplasmic side</orientation>
    </subcellularLocation>
</comment>
<keyword evidence="4 8" id="KW-0808">Transferase</keyword>
<dbReference type="GO" id="GO:0004366">
    <property type="term" value="F:glycerol-3-phosphate O-acyltransferase activity"/>
    <property type="evidence" value="ECO:0007669"/>
    <property type="project" value="UniProtKB-EC"/>
</dbReference>
<keyword evidence="6 8" id="KW-0012">Acyltransferase</keyword>
<evidence type="ECO:0000256" key="6">
    <source>
        <dbReference type="ARBA" id="ARBA00023315"/>
    </source>
</evidence>
<evidence type="ECO:0000313" key="8">
    <source>
        <dbReference type="EMBL" id="MBU9765844.1"/>
    </source>
</evidence>
<dbReference type="Pfam" id="PF19277">
    <property type="entry name" value="GPAT_C"/>
    <property type="match status" value="1"/>
</dbReference>